<reference evidence="3" key="1">
    <citation type="journal article" date="2020" name="mSystems">
        <title>Genome- and Community-Level Interaction Insights into Carbon Utilization and Element Cycling Functions of Hydrothermarchaeota in Hydrothermal Sediment.</title>
        <authorList>
            <person name="Zhou Z."/>
            <person name="Liu Y."/>
            <person name="Xu W."/>
            <person name="Pan J."/>
            <person name="Luo Z.H."/>
            <person name="Li M."/>
        </authorList>
    </citation>
    <scope>NUCLEOTIDE SEQUENCE [LARGE SCALE GENOMIC DNA]</scope>
    <source>
        <strain evidence="3">SpSt-747</strain>
    </source>
</reference>
<dbReference type="Gene3D" id="2.40.50.220">
    <property type="entry name" value="EutN/Ccml"/>
    <property type="match status" value="1"/>
</dbReference>
<comment type="subcellular location">
    <subcellularLocation>
        <location evidence="1">Bacterial microcompartment</location>
    </subcellularLocation>
</comment>
<dbReference type="InterPro" id="IPR004992">
    <property type="entry name" value="EutN_CcmL"/>
</dbReference>
<dbReference type="CDD" id="cd01614">
    <property type="entry name" value="EutN_CcmL"/>
    <property type="match status" value="1"/>
</dbReference>
<dbReference type="PROSITE" id="PS51932">
    <property type="entry name" value="BMV"/>
    <property type="match status" value="1"/>
</dbReference>
<proteinExistence type="predicted"/>
<dbReference type="EMBL" id="DTFV01000121">
    <property type="protein sequence ID" value="HGI31311.1"/>
    <property type="molecule type" value="Genomic_DNA"/>
</dbReference>
<evidence type="ECO:0000313" key="3">
    <source>
        <dbReference type="EMBL" id="HGI31311.1"/>
    </source>
</evidence>
<gene>
    <name evidence="3" type="ORF">ENV30_08430</name>
</gene>
<dbReference type="AlphaFoldDB" id="A0A7V3YHV5"/>
<comment type="caution">
    <text evidence="3">The sequence shown here is derived from an EMBL/GenBank/DDBJ whole genome shotgun (WGS) entry which is preliminary data.</text>
</comment>
<name>A0A7V3YHV5_9BACT</name>
<dbReference type="SUPFAM" id="SSF159133">
    <property type="entry name" value="EutN/CcmL-like"/>
    <property type="match status" value="1"/>
</dbReference>
<protein>
    <submittedName>
        <fullName evidence="3">Ethanolamine utilization protein EutN</fullName>
    </submittedName>
</protein>
<evidence type="ECO:0000256" key="1">
    <source>
        <dbReference type="ARBA" id="ARBA00024322"/>
    </source>
</evidence>
<evidence type="ECO:0000256" key="2">
    <source>
        <dbReference type="ARBA" id="ARBA00024446"/>
    </source>
</evidence>
<dbReference type="PANTHER" id="PTHR36539">
    <property type="entry name" value="ETHANOLAMINE UTILIZATION PROTEIN EUTN"/>
    <property type="match status" value="1"/>
</dbReference>
<dbReference type="InterPro" id="IPR036677">
    <property type="entry name" value="EutN_CcmL_sf"/>
</dbReference>
<dbReference type="GO" id="GO:0031469">
    <property type="term" value="C:bacterial microcompartment"/>
    <property type="evidence" value="ECO:0007669"/>
    <property type="project" value="UniProtKB-SubCell"/>
</dbReference>
<keyword evidence="2" id="KW-1283">Bacterial microcompartment</keyword>
<dbReference type="PANTHER" id="PTHR36539:SF1">
    <property type="entry name" value="BACTERIAL MICROCOMPARTMENT SHELL VERTEX PROTEIN EUTN"/>
    <property type="match status" value="1"/>
</dbReference>
<organism evidence="3">
    <name type="scientific">Candidatus Caldatribacterium californiense</name>
    <dbReference type="NCBI Taxonomy" id="1454726"/>
    <lineage>
        <taxon>Bacteria</taxon>
        <taxon>Pseudomonadati</taxon>
        <taxon>Atribacterota</taxon>
        <taxon>Atribacteria</taxon>
        <taxon>Atribacterales</taxon>
        <taxon>Candidatus Caldatribacteriaceae</taxon>
        <taxon>Candidatus Caldatribacterium</taxon>
    </lineage>
</organism>
<dbReference type="Pfam" id="PF03319">
    <property type="entry name" value="EutN_CcmL"/>
    <property type="match status" value="1"/>
</dbReference>
<sequence length="99" mass="10709">MILAKVVGTVVASQKNDGIAGGKYLLVRACDTRGREKGEYLVALDLVGSGRGEVVLISQGSSARQTEFTYQKAIDCVIVGIVDRIEEHGQVVFRKEEGR</sequence>
<accession>A0A7V3YHV5</accession>